<organism evidence="4 5">
    <name type="scientific">Kineococcus radiotolerans (strain ATCC BAA-149 / DSM 14245 / SRS30216)</name>
    <dbReference type="NCBI Taxonomy" id="266940"/>
    <lineage>
        <taxon>Bacteria</taxon>
        <taxon>Bacillati</taxon>
        <taxon>Actinomycetota</taxon>
        <taxon>Actinomycetes</taxon>
        <taxon>Kineosporiales</taxon>
        <taxon>Kineosporiaceae</taxon>
        <taxon>Kineococcus</taxon>
    </lineage>
</organism>
<dbReference type="InterPro" id="IPR000160">
    <property type="entry name" value="GGDEF_dom"/>
</dbReference>
<dbReference type="RefSeq" id="WP_012085906.1">
    <property type="nucleotide sequence ID" value="NC_009664.2"/>
</dbReference>
<dbReference type="InterPro" id="IPR035965">
    <property type="entry name" value="PAS-like_dom_sf"/>
</dbReference>
<dbReference type="SMART" id="SM00086">
    <property type="entry name" value="PAC"/>
    <property type="match status" value="4"/>
</dbReference>
<evidence type="ECO:0000313" key="5">
    <source>
        <dbReference type="Proteomes" id="UP000001116"/>
    </source>
</evidence>
<dbReference type="Gene3D" id="3.30.450.20">
    <property type="entry name" value="PAS domain"/>
    <property type="match status" value="4"/>
</dbReference>
<dbReference type="SUPFAM" id="SSF55073">
    <property type="entry name" value="Nucleotide cyclase"/>
    <property type="match status" value="1"/>
</dbReference>
<dbReference type="NCBIfam" id="TIGR00229">
    <property type="entry name" value="sensory_box"/>
    <property type="match status" value="4"/>
</dbReference>
<dbReference type="SUPFAM" id="SSF55781">
    <property type="entry name" value="GAF domain-like"/>
    <property type="match status" value="1"/>
</dbReference>
<feature type="domain" description="PAS" evidence="1">
    <location>
        <begin position="581"/>
        <end position="641"/>
    </location>
</feature>
<proteinExistence type="predicted"/>
<dbReference type="SMART" id="SM00091">
    <property type="entry name" value="PAS"/>
    <property type="match status" value="4"/>
</dbReference>
<dbReference type="Pfam" id="PF13188">
    <property type="entry name" value="PAS_8"/>
    <property type="match status" value="1"/>
</dbReference>
<dbReference type="InterPro" id="IPR013767">
    <property type="entry name" value="PAS_fold"/>
</dbReference>
<dbReference type="eggNOG" id="COG5000">
    <property type="taxonomic scope" value="Bacteria"/>
</dbReference>
<dbReference type="GO" id="GO:0006355">
    <property type="term" value="P:regulation of DNA-templated transcription"/>
    <property type="evidence" value="ECO:0007669"/>
    <property type="project" value="InterPro"/>
</dbReference>
<dbReference type="NCBIfam" id="TIGR00254">
    <property type="entry name" value="GGDEF"/>
    <property type="match status" value="1"/>
</dbReference>
<dbReference type="PROSITE" id="PS50113">
    <property type="entry name" value="PAC"/>
    <property type="match status" value="3"/>
</dbReference>
<dbReference type="EMBL" id="CP000750">
    <property type="protein sequence ID" value="ABS05794.1"/>
    <property type="molecule type" value="Genomic_DNA"/>
</dbReference>
<dbReference type="SMART" id="SM00065">
    <property type="entry name" value="GAF"/>
    <property type="match status" value="1"/>
</dbReference>
<keyword evidence="5" id="KW-1185">Reference proteome</keyword>
<accession>A6WG55</accession>
<dbReference type="Gene3D" id="3.30.450.40">
    <property type="match status" value="1"/>
</dbReference>
<name>A6WG55_KINRD</name>
<dbReference type="eggNOG" id="COG2203">
    <property type="taxonomic scope" value="Bacteria"/>
</dbReference>
<dbReference type="PANTHER" id="PTHR44757:SF2">
    <property type="entry name" value="BIOFILM ARCHITECTURE MAINTENANCE PROTEIN MBAA"/>
    <property type="match status" value="1"/>
</dbReference>
<dbReference type="InterPro" id="IPR029016">
    <property type="entry name" value="GAF-like_dom_sf"/>
</dbReference>
<sequence length="921" mass="96807">MTPPPPSIHCPERNGNPAEVQRLTALREYDVLGAPADAELDDVVRAAAMVAGVPHATLNLIDEHRQCQLATVGFEGTDSAREDSMCALHFTDGEVVHLPDASVDPRYRTNPWVDGRLGRVRLYASAPLITPRGHAVGSLCVFDTVPGELSAAQLDALAGLARVVVALFERRRKALLAERYAAEAHQHALQAQRLSASDAELRLVLAATSDAFLAVDENQRITSWNAAAEAMFGWSQAEALGRGLVETIVPPAMAAAHTGGFERFLRTGARELSSTVEVPARRRDGTELVVELSITPVEAGGQRKVYAAIRDVTDRRRLEQQARSLAGIVAGARDAIVSVDTAGRITSWNAAAEQLYGYDAAQVTGAGLDLIAASGEVQQLGAWLARAAAGEAVDGVAARDVVGRHRDGSAVEVSITVSPVLDAAGAVVGASIAARDISERLRAEAALREAEQRFGLAFTHAPTGVLLTALSGEHAGRFLSANPAACAMLGHSAEALQHLTSADVTHPEDLPTSQRRVREVVEGRTPSAHFEERYVRADGRTVWGEVDISLVHDAGGRPLYTVTHVQDVTAKRADRQRLAESEQRFRLAFDTAPVGMVIVGLGEEDAARILQVNTTLCEFTGLSVPELLGRDVHDLVDPEERVDSLLGFAPFLLGELTHGQVEQRYRHADGTVRWGLMTVTAMTAATAPLAGVPGADDAGPQLLCLIEDVTARKAAELALRHQALHDGLTGLPNRTLLHDRLEHALAAAGRSGAGVGVLFCDLDGFKAVNDSAGHAAGDELLREVAARFGGCLRPGDTLARLGGDEFAVVCPDLAGPADLRAIAERLLGSLREPVVLAAGAFGVGVSVGAHLAGGCAAGDGAGAAVDQALAHADTAMYEAKRAGKNRVRTHDDGAGDRCGRGWPALALAAGDPVAAGVLASR</sequence>
<dbReference type="InterPro" id="IPR000700">
    <property type="entry name" value="PAS-assoc_C"/>
</dbReference>
<dbReference type="PROSITE" id="PS50112">
    <property type="entry name" value="PAS"/>
    <property type="match status" value="4"/>
</dbReference>
<evidence type="ECO:0000313" key="4">
    <source>
        <dbReference type="EMBL" id="ABS05794.1"/>
    </source>
</evidence>
<dbReference type="HOGENOM" id="CLU_014389_0_0_11"/>
<feature type="domain" description="PAS" evidence="1">
    <location>
        <begin position="321"/>
        <end position="365"/>
    </location>
</feature>
<dbReference type="CDD" id="cd01949">
    <property type="entry name" value="GGDEF"/>
    <property type="match status" value="1"/>
</dbReference>
<dbReference type="InterPro" id="IPR013656">
    <property type="entry name" value="PAS_4"/>
</dbReference>
<evidence type="ECO:0000259" key="3">
    <source>
        <dbReference type="PROSITE" id="PS50887"/>
    </source>
</evidence>
<dbReference type="AlphaFoldDB" id="A6WG55"/>
<feature type="domain" description="PAC" evidence="2">
    <location>
        <begin position="528"/>
        <end position="580"/>
    </location>
</feature>
<dbReference type="InterPro" id="IPR052155">
    <property type="entry name" value="Biofilm_reg_signaling"/>
</dbReference>
<feature type="domain" description="PAC" evidence="2">
    <location>
        <begin position="397"/>
        <end position="449"/>
    </location>
</feature>
<feature type="domain" description="PAS" evidence="1">
    <location>
        <begin position="450"/>
        <end position="524"/>
    </location>
</feature>
<dbReference type="Proteomes" id="UP000001116">
    <property type="component" value="Chromosome"/>
</dbReference>
<dbReference type="STRING" id="266940.Krad_4331"/>
<dbReference type="SMART" id="SM00267">
    <property type="entry name" value="GGDEF"/>
    <property type="match status" value="1"/>
</dbReference>
<dbReference type="Pfam" id="PF00990">
    <property type="entry name" value="GGDEF"/>
    <property type="match status" value="1"/>
</dbReference>
<feature type="domain" description="PAS" evidence="1">
    <location>
        <begin position="197"/>
        <end position="268"/>
    </location>
</feature>
<dbReference type="InterPro" id="IPR000014">
    <property type="entry name" value="PAS"/>
</dbReference>
<dbReference type="KEGG" id="kra:Krad_4331"/>
<dbReference type="eggNOG" id="COG2199">
    <property type="taxonomic scope" value="Bacteria"/>
</dbReference>
<protein>
    <submittedName>
        <fullName evidence="4">Diguanylate cyclase with PAS/PAC sensor</fullName>
    </submittedName>
</protein>
<dbReference type="SUPFAM" id="SSF55785">
    <property type="entry name" value="PYP-like sensor domain (PAS domain)"/>
    <property type="match status" value="4"/>
</dbReference>
<reference evidence="5" key="1">
    <citation type="journal article" date="2008" name="PLoS ONE">
        <title>Survival in nuclear waste, extreme resistance, and potential applications gleaned from the genome sequence of Kineococcus radiotolerans SRS30216.</title>
        <authorList>
            <person name="Bagwell C.E."/>
            <person name="Bhat S."/>
            <person name="Hawkins G.M."/>
            <person name="Smith B.W."/>
            <person name="Biswas T."/>
            <person name="Hoover T.R."/>
            <person name="Saunders E."/>
            <person name="Han C.S."/>
            <person name="Tsodikov O.V."/>
            <person name="Shimkets L.J."/>
        </authorList>
    </citation>
    <scope>NUCLEOTIDE SEQUENCE [LARGE SCALE GENOMIC DNA]</scope>
    <source>
        <strain evidence="5">ATCC BAA-149 / DSM 14245 / SRS30216</strain>
    </source>
</reference>
<dbReference type="Pfam" id="PF00989">
    <property type="entry name" value="PAS"/>
    <property type="match status" value="2"/>
</dbReference>
<evidence type="ECO:0000259" key="2">
    <source>
        <dbReference type="PROSITE" id="PS50113"/>
    </source>
</evidence>
<dbReference type="CDD" id="cd00130">
    <property type="entry name" value="PAS"/>
    <property type="match status" value="4"/>
</dbReference>
<dbReference type="InterPro" id="IPR003018">
    <property type="entry name" value="GAF"/>
</dbReference>
<evidence type="ECO:0000259" key="1">
    <source>
        <dbReference type="PROSITE" id="PS50112"/>
    </source>
</evidence>
<dbReference type="InterPro" id="IPR043128">
    <property type="entry name" value="Rev_trsase/Diguanyl_cyclase"/>
</dbReference>
<dbReference type="InterPro" id="IPR001610">
    <property type="entry name" value="PAC"/>
</dbReference>
<dbReference type="PANTHER" id="PTHR44757">
    <property type="entry name" value="DIGUANYLATE CYCLASE DGCP"/>
    <property type="match status" value="1"/>
</dbReference>
<dbReference type="Gene3D" id="3.30.70.270">
    <property type="match status" value="1"/>
</dbReference>
<feature type="domain" description="GGDEF" evidence="3">
    <location>
        <begin position="753"/>
        <end position="892"/>
    </location>
</feature>
<feature type="domain" description="PAC" evidence="2">
    <location>
        <begin position="274"/>
        <end position="324"/>
    </location>
</feature>
<dbReference type="InterPro" id="IPR029787">
    <property type="entry name" value="Nucleotide_cyclase"/>
</dbReference>
<dbReference type="Pfam" id="PF08448">
    <property type="entry name" value="PAS_4"/>
    <property type="match status" value="1"/>
</dbReference>
<dbReference type="PROSITE" id="PS50887">
    <property type="entry name" value="GGDEF"/>
    <property type="match status" value="1"/>
</dbReference>
<gene>
    <name evidence="4" type="ordered locus">Krad_4331</name>
</gene>